<accession>A0A7Z3GPK1</accession>
<dbReference type="AlphaFoldDB" id="A0A7Z3GPK1"/>
<proteinExistence type="predicted"/>
<evidence type="ECO:0000313" key="2">
    <source>
        <dbReference type="Proteomes" id="UP000502549"/>
    </source>
</evidence>
<dbReference type="EMBL" id="CP048833">
    <property type="protein sequence ID" value="QJP07786.1"/>
    <property type="molecule type" value="Genomic_DNA"/>
</dbReference>
<dbReference type="Gene3D" id="1.25.40.10">
    <property type="entry name" value="Tetratricopeptide repeat domain"/>
    <property type="match status" value="1"/>
</dbReference>
<dbReference type="SUPFAM" id="SSF81901">
    <property type="entry name" value="HCP-like"/>
    <property type="match status" value="1"/>
</dbReference>
<protein>
    <submittedName>
        <fullName evidence="1">Sel1 repeat family protein</fullName>
    </submittedName>
</protein>
<dbReference type="Pfam" id="PF08238">
    <property type="entry name" value="Sel1"/>
    <property type="match status" value="3"/>
</dbReference>
<dbReference type="PANTHER" id="PTHR11102">
    <property type="entry name" value="SEL-1-LIKE PROTEIN"/>
    <property type="match status" value="1"/>
</dbReference>
<dbReference type="PANTHER" id="PTHR11102:SF160">
    <property type="entry name" value="ERAD-ASSOCIATED E3 UBIQUITIN-PROTEIN LIGASE COMPONENT HRD3"/>
    <property type="match status" value="1"/>
</dbReference>
<keyword evidence="2" id="KW-1185">Reference proteome</keyword>
<dbReference type="RefSeq" id="WP_169936599.1">
    <property type="nucleotide sequence ID" value="NZ_CP048833.1"/>
</dbReference>
<evidence type="ECO:0000313" key="1">
    <source>
        <dbReference type="EMBL" id="QJP07786.1"/>
    </source>
</evidence>
<dbReference type="Proteomes" id="UP000502549">
    <property type="component" value="Chromosome"/>
</dbReference>
<dbReference type="InterPro" id="IPR006597">
    <property type="entry name" value="Sel1-like"/>
</dbReference>
<dbReference type="KEGG" id="pmui:G4G71_07825"/>
<name>A0A7Z3GPK1_9PSED</name>
<dbReference type="InterPro" id="IPR011990">
    <property type="entry name" value="TPR-like_helical_dom_sf"/>
</dbReference>
<dbReference type="InterPro" id="IPR050767">
    <property type="entry name" value="Sel1_AlgK"/>
</dbReference>
<reference evidence="1 2" key="1">
    <citation type="submission" date="2020-02" db="EMBL/GenBank/DDBJ databases">
        <title>Complete genome sequence of Pseudomonas multiresinivorans ORNL1.</title>
        <authorList>
            <person name="Podar M."/>
        </authorList>
    </citation>
    <scope>NUCLEOTIDE SEQUENCE [LARGE SCALE GENOMIC DNA]</scope>
    <source>
        <strain evidence="2">populi</strain>
    </source>
</reference>
<gene>
    <name evidence="1" type="ORF">G4G71_07825</name>
</gene>
<organism evidence="1 2">
    <name type="scientific">Pseudomonas multiresinivorans</name>
    <dbReference type="NCBI Taxonomy" id="95301"/>
    <lineage>
        <taxon>Bacteria</taxon>
        <taxon>Pseudomonadati</taxon>
        <taxon>Pseudomonadota</taxon>
        <taxon>Gammaproteobacteria</taxon>
        <taxon>Pseudomonadales</taxon>
        <taxon>Pseudomonadaceae</taxon>
        <taxon>Pseudomonas</taxon>
    </lineage>
</organism>
<sequence length="197" mass="22205">MPRRSEDIFLSKMDSVAASVIKEAIKKVDQGDCDRARELLNPLIIKKDAAAIFYAATFGVPGESLEHFEKRRIEQLQQSAKYGYAPAMHELAIHYDSGDLVPRNLEKAAQLFRQAAEKGHPHAQWIYGLDLIHGRNGIEKDEKLGIEYVKKSAESKFEGALESMAEFYKKGIHGFPLDADKARHFQGKTNDKDIIGY</sequence>
<dbReference type="SMART" id="SM00671">
    <property type="entry name" value="SEL1"/>
    <property type="match status" value="2"/>
</dbReference>